<dbReference type="InterPro" id="IPR052800">
    <property type="entry name" value="DNA_Repair_Helicase_ZGRF1"/>
</dbReference>
<dbReference type="Pfam" id="PF10382">
    <property type="entry name" value="ZGRF1-like_N"/>
    <property type="match status" value="1"/>
</dbReference>
<evidence type="ECO:0000313" key="3">
    <source>
        <dbReference type="EMBL" id="KAG9245909.1"/>
    </source>
</evidence>
<feature type="compositionally biased region" description="Polar residues" evidence="1">
    <location>
        <begin position="194"/>
        <end position="204"/>
    </location>
</feature>
<evidence type="ECO:0000313" key="4">
    <source>
        <dbReference type="Proteomes" id="UP000887226"/>
    </source>
</evidence>
<protein>
    <recommendedName>
        <fullName evidence="2">5'-3' DNA helicase ZGRF1-like N-terminal domain-containing protein</fullName>
    </recommendedName>
</protein>
<dbReference type="OrthoDB" id="6513042at2759"/>
<organism evidence="3 4">
    <name type="scientific">Calycina marina</name>
    <dbReference type="NCBI Taxonomy" id="1763456"/>
    <lineage>
        <taxon>Eukaryota</taxon>
        <taxon>Fungi</taxon>
        <taxon>Dikarya</taxon>
        <taxon>Ascomycota</taxon>
        <taxon>Pezizomycotina</taxon>
        <taxon>Leotiomycetes</taxon>
        <taxon>Helotiales</taxon>
        <taxon>Pezizellaceae</taxon>
        <taxon>Calycina</taxon>
    </lineage>
</organism>
<evidence type="ECO:0000259" key="2">
    <source>
        <dbReference type="Pfam" id="PF10382"/>
    </source>
</evidence>
<dbReference type="EMBL" id="MU253825">
    <property type="protein sequence ID" value="KAG9245909.1"/>
    <property type="molecule type" value="Genomic_DNA"/>
</dbReference>
<feature type="compositionally biased region" description="Basic and acidic residues" evidence="1">
    <location>
        <begin position="566"/>
        <end position="583"/>
    </location>
</feature>
<dbReference type="PANTHER" id="PTHR28535">
    <property type="entry name" value="ZINC FINGER GRF-TYPE CONTAINING 1"/>
    <property type="match status" value="1"/>
</dbReference>
<feature type="compositionally biased region" description="Basic and acidic residues" evidence="1">
    <location>
        <begin position="244"/>
        <end position="256"/>
    </location>
</feature>
<dbReference type="GO" id="GO:0035861">
    <property type="term" value="C:site of double-strand break"/>
    <property type="evidence" value="ECO:0007669"/>
    <property type="project" value="TreeGrafter"/>
</dbReference>
<feature type="region of interest" description="Disordered" evidence="1">
    <location>
        <begin position="229"/>
        <end position="265"/>
    </location>
</feature>
<dbReference type="GO" id="GO:0005634">
    <property type="term" value="C:nucleus"/>
    <property type="evidence" value="ECO:0007669"/>
    <property type="project" value="TreeGrafter"/>
</dbReference>
<feature type="region of interest" description="Disordered" evidence="1">
    <location>
        <begin position="112"/>
        <end position="146"/>
    </location>
</feature>
<feature type="domain" description="5'-3' DNA helicase ZGRF1-like N-terminal" evidence="2">
    <location>
        <begin position="18"/>
        <end position="100"/>
    </location>
</feature>
<feature type="region of interest" description="Disordered" evidence="1">
    <location>
        <begin position="161"/>
        <end position="204"/>
    </location>
</feature>
<feature type="region of interest" description="Disordered" evidence="1">
    <location>
        <begin position="542"/>
        <end position="600"/>
    </location>
</feature>
<keyword evidence="4" id="KW-1185">Reference proteome</keyword>
<reference evidence="3" key="1">
    <citation type="journal article" date="2021" name="IMA Fungus">
        <title>Genomic characterization of three marine fungi, including Emericellopsis atlantica sp. nov. with signatures of a generalist lifestyle and marine biomass degradation.</title>
        <authorList>
            <person name="Hagestad O.C."/>
            <person name="Hou L."/>
            <person name="Andersen J.H."/>
            <person name="Hansen E.H."/>
            <person name="Altermark B."/>
            <person name="Li C."/>
            <person name="Kuhnert E."/>
            <person name="Cox R.J."/>
            <person name="Crous P.W."/>
            <person name="Spatafora J.W."/>
            <person name="Lail K."/>
            <person name="Amirebrahimi M."/>
            <person name="Lipzen A."/>
            <person name="Pangilinan J."/>
            <person name="Andreopoulos W."/>
            <person name="Hayes R.D."/>
            <person name="Ng V."/>
            <person name="Grigoriev I.V."/>
            <person name="Jackson S.A."/>
            <person name="Sutton T.D.S."/>
            <person name="Dobson A.D.W."/>
            <person name="Rama T."/>
        </authorList>
    </citation>
    <scope>NUCLEOTIDE SEQUENCE</scope>
    <source>
        <strain evidence="3">TRa3180A</strain>
    </source>
</reference>
<feature type="region of interest" description="Disordered" evidence="1">
    <location>
        <begin position="477"/>
        <end position="509"/>
    </location>
</feature>
<feature type="compositionally biased region" description="Polar residues" evidence="1">
    <location>
        <begin position="556"/>
        <end position="565"/>
    </location>
</feature>
<dbReference type="PANTHER" id="PTHR28535:SF1">
    <property type="entry name" value="PROTEIN ZGRF1"/>
    <property type="match status" value="1"/>
</dbReference>
<dbReference type="InterPro" id="IPR018838">
    <property type="entry name" value="ZGRF1-like_N"/>
</dbReference>
<feature type="region of interest" description="Disordered" evidence="1">
    <location>
        <begin position="889"/>
        <end position="909"/>
    </location>
</feature>
<feature type="region of interest" description="Disordered" evidence="1">
    <location>
        <begin position="840"/>
        <end position="867"/>
    </location>
</feature>
<accession>A0A9P8CG65</accession>
<dbReference type="GO" id="GO:0006302">
    <property type="term" value="P:double-strand break repair"/>
    <property type="evidence" value="ECO:0007669"/>
    <property type="project" value="TreeGrafter"/>
</dbReference>
<gene>
    <name evidence="3" type="ORF">BJ878DRAFT_324285</name>
</gene>
<sequence>MNQSSSFPVPLMQNTALVLEFGCLYTHDIRRKNQKRWQEGRLKFHKFNKRVVVYDERSSYIGDMHWQGYGEFAEGEELRLERGGVEVQVGECTGKRDQDLYDLVDKRIKEKGERAAAKAGSATTRAQGQPANTQHDIPAEPLRPKSLNAVIGTPTGHYGRAALPTVSPFEKRQRANEDGNVTERPAKRQRRTESTINSGGYAQNLTGATLNLGSQKPFGSSAIRYEPFKSSLKRPSTKSVTKGDTGKVDDLKHKESASGTVDSPNRVQKKKAYSYGPWTMNLVSVNANLFGHRSPPRCSGYASGLTGAVLNLGIPRRSKTSSDRIAVAEQSSPPCGPHEEHPHRLATDTNATSSDRRSLGEYASTPKQPSTELDEPAKKRRKAIPIVLSDSPTSTALDGSGSMPPSSPVKKLLPQAERPKSKLQTKARPPRTLLMISDRPAPAARSMTISTESHWGEEPSANAENIAPELNTALKASNEAARKPPPPANVDAKKVPNLRTSSPVKPMVPDQRDTVISRLSSVQSNKSHGLIDKPVSALRIRSRPPQKMMMLMGRPSPSSNSPRQISHTEEVHSNGEEQPERRQTPKLSAKVHSTNEVSKVVDSLKRPSMPVGSGIDHVRINSLLFNESRQRVTSTTSRAQSRTRSLHSVDSEINGFTGQSGIIFAKKPNDSPHEADDSGKSLTTPGFGGKFTTPTPVNPDCSRFVDQPGTESADAVTPNRTEEMGTTLKLPTTGASNTSNSQATKNCTSPSPNTLNKNSDCGSGGRDNDQIEIIVPPQPLNIIPQVNSQPQVVNSVVEQAYDQPLNAGLPRARIANPATRGQSIQATANKTVDFLAQTNNPLPKDMLPPPPVITTVNSRRTTDKESTLPASIVSAKTFMGGPWSRESFDLFGSWRPPEREALPNPATTG</sequence>
<name>A0A9P8CG65_9HELO</name>
<feature type="compositionally biased region" description="Low complexity" evidence="1">
    <location>
        <begin position="117"/>
        <end position="126"/>
    </location>
</feature>
<feature type="region of interest" description="Disordered" evidence="1">
    <location>
        <begin position="317"/>
        <end position="427"/>
    </location>
</feature>
<feature type="compositionally biased region" description="Basic and acidic residues" evidence="1">
    <location>
        <begin position="337"/>
        <end position="346"/>
    </location>
</feature>
<dbReference type="Proteomes" id="UP000887226">
    <property type="component" value="Unassembled WGS sequence"/>
</dbReference>
<evidence type="ECO:0000256" key="1">
    <source>
        <dbReference type="SAM" id="MobiDB-lite"/>
    </source>
</evidence>
<feature type="compositionally biased region" description="Polar residues" evidence="1">
    <location>
        <begin position="729"/>
        <end position="761"/>
    </location>
</feature>
<comment type="caution">
    <text evidence="3">The sequence shown here is derived from an EMBL/GenBank/DDBJ whole genome shotgun (WGS) entry which is preliminary data.</text>
</comment>
<feature type="region of interest" description="Disordered" evidence="1">
    <location>
        <begin position="667"/>
        <end position="769"/>
    </location>
</feature>
<proteinExistence type="predicted"/>
<dbReference type="AlphaFoldDB" id="A0A9P8CG65"/>
<feature type="compositionally biased region" description="Basic and acidic residues" evidence="1">
    <location>
        <begin position="667"/>
        <end position="679"/>
    </location>
</feature>